<protein>
    <submittedName>
        <fullName evidence="2">Uncharacterized protein</fullName>
    </submittedName>
</protein>
<keyword evidence="3" id="KW-1185">Reference proteome</keyword>
<dbReference type="Proteomes" id="UP001140453">
    <property type="component" value="Unassembled WGS sequence"/>
</dbReference>
<sequence>MQYHTDAGPIAHKVAEMEVARAPKQRGKSGYPDRYRNDEGNDPLKYELYEPWEHMTPEQLKSGGHCKANYHKSTQVNGGYPTGGFLKPTHIKQDQQPPPLHEYPVSTKPAGHVPFDYNAKPTPAKRAEAPITKGDRKALAVRPFNDPGIVRANVSRENGQMVGVTYHPEGNSQGFVRAPMGPLDRETAQHMRQHQDMDSRPEIRKWNAANRGILWDESHPNANRRIMTMPGREQGSEVMTDAIDGYAGGRRPNRWRGGQWDNGKGK</sequence>
<evidence type="ECO:0000256" key="1">
    <source>
        <dbReference type="SAM" id="MobiDB-lite"/>
    </source>
</evidence>
<accession>A0A9W9CSS5</accession>
<dbReference type="EMBL" id="JAPEVB010000007">
    <property type="protein sequence ID" value="KAJ4385480.1"/>
    <property type="molecule type" value="Genomic_DNA"/>
</dbReference>
<feature type="region of interest" description="Disordered" evidence="1">
    <location>
        <begin position="1"/>
        <end position="42"/>
    </location>
</feature>
<evidence type="ECO:0000313" key="2">
    <source>
        <dbReference type="EMBL" id="KAJ4385480.1"/>
    </source>
</evidence>
<name>A0A9W9CSS5_9PEZI</name>
<evidence type="ECO:0000313" key="3">
    <source>
        <dbReference type="Proteomes" id="UP001140453"/>
    </source>
</evidence>
<dbReference type="AlphaFoldDB" id="A0A9W9CSS5"/>
<proteinExistence type="predicted"/>
<feature type="compositionally biased region" description="Basic and acidic residues" evidence="1">
    <location>
        <begin position="31"/>
        <end position="42"/>
    </location>
</feature>
<reference evidence="2" key="1">
    <citation type="submission" date="2022-10" db="EMBL/GenBank/DDBJ databases">
        <title>Tapping the CABI collections for fungal endophytes: first genome assemblies for Collariella, Neodidymelliopsis, Ascochyta clinopodiicola, Didymella pomorum, Didymosphaeria variabile, Neocosmospora piperis and Neocucurbitaria cava.</title>
        <authorList>
            <person name="Hill R."/>
        </authorList>
    </citation>
    <scope>NUCLEOTIDE SEQUENCE</scope>
    <source>
        <strain evidence="2">IMI 355082</strain>
    </source>
</reference>
<organism evidence="2 3">
    <name type="scientific">Gnomoniopsis smithogilvyi</name>
    <dbReference type="NCBI Taxonomy" id="1191159"/>
    <lineage>
        <taxon>Eukaryota</taxon>
        <taxon>Fungi</taxon>
        <taxon>Dikarya</taxon>
        <taxon>Ascomycota</taxon>
        <taxon>Pezizomycotina</taxon>
        <taxon>Sordariomycetes</taxon>
        <taxon>Sordariomycetidae</taxon>
        <taxon>Diaporthales</taxon>
        <taxon>Gnomoniaceae</taxon>
        <taxon>Gnomoniopsis</taxon>
    </lineage>
</organism>
<comment type="caution">
    <text evidence="2">The sequence shown here is derived from an EMBL/GenBank/DDBJ whole genome shotgun (WGS) entry which is preliminary data.</text>
</comment>
<gene>
    <name evidence="2" type="ORF">N0V93_009908</name>
</gene>
<dbReference type="OrthoDB" id="3445416at2759"/>
<feature type="region of interest" description="Disordered" evidence="1">
    <location>
        <begin position="243"/>
        <end position="266"/>
    </location>
</feature>